<evidence type="ECO:0000256" key="8">
    <source>
        <dbReference type="SAM" id="MobiDB-lite"/>
    </source>
</evidence>
<evidence type="ECO:0000256" key="3">
    <source>
        <dbReference type="ARBA" id="ARBA00022763"/>
    </source>
</evidence>
<evidence type="ECO:0000259" key="9">
    <source>
        <dbReference type="Pfam" id="PF08743"/>
    </source>
</evidence>
<feature type="compositionally biased region" description="Basic residues" evidence="8">
    <location>
        <begin position="348"/>
        <end position="360"/>
    </location>
</feature>
<dbReference type="InterPro" id="IPR014854">
    <property type="entry name" value="Nse4_C"/>
</dbReference>
<evidence type="ECO:0000256" key="2">
    <source>
        <dbReference type="ARBA" id="ARBA00008997"/>
    </source>
</evidence>
<dbReference type="STRING" id="337451.A0A443NH22"/>
<evidence type="ECO:0000313" key="10">
    <source>
        <dbReference type="EMBL" id="RWR77837.1"/>
    </source>
</evidence>
<dbReference type="GO" id="GO:0006281">
    <property type="term" value="P:DNA repair"/>
    <property type="evidence" value="ECO:0007669"/>
    <property type="project" value="UniProtKB-UniRule"/>
</dbReference>
<feature type="region of interest" description="Disordered" evidence="8">
    <location>
        <begin position="1"/>
        <end position="33"/>
    </location>
</feature>
<dbReference type="Proteomes" id="UP000283530">
    <property type="component" value="Unassembled WGS sequence"/>
</dbReference>
<organism evidence="10 11">
    <name type="scientific">Cinnamomum micranthum f. kanehirae</name>
    <dbReference type="NCBI Taxonomy" id="337451"/>
    <lineage>
        <taxon>Eukaryota</taxon>
        <taxon>Viridiplantae</taxon>
        <taxon>Streptophyta</taxon>
        <taxon>Embryophyta</taxon>
        <taxon>Tracheophyta</taxon>
        <taxon>Spermatophyta</taxon>
        <taxon>Magnoliopsida</taxon>
        <taxon>Magnoliidae</taxon>
        <taxon>Laurales</taxon>
        <taxon>Lauraceae</taxon>
        <taxon>Cinnamomum</taxon>
    </lineage>
</organism>
<dbReference type="Pfam" id="PF08743">
    <property type="entry name" value="Nse4_C"/>
    <property type="match status" value="1"/>
</dbReference>
<evidence type="ECO:0000256" key="7">
    <source>
        <dbReference type="RuleBase" id="RU365071"/>
    </source>
</evidence>
<evidence type="ECO:0000256" key="5">
    <source>
        <dbReference type="ARBA" id="ARBA00023204"/>
    </source>
</evidence>
<feature type="region of interest" description="Disordered" evidence="8">
    <location>
        <begin position="334"/>
        <end position="360"/>
    </location>
</feature>
<dbReference type="InterPro" id="IPR027786">
    <property type="entry name" value="Nse4/EID"/>
</dbReference>
<name>A0A443NH22_9MAGN</name>
<comment type="function">
    <text evidence="7">Component of the SMC5-SMC6 complex, that promotes sister chromatid alignment after DNA damage and facilitates double-stranded DNA breaks (DSBs) repair via homologous recombination between sister chromatids.</text>
</comment>
<accession>A0A443NH22</accession>
<dbReference type="GO" id="GO:0006310">
    <property type="term" value="P:DNA recombination"/>
    <property type="evidence" value="ECO:0007669"/>
    <property type="project" value="UniProtKB-UniRule"/>
</dbReference>
<dbReference type="GO" id="GO:0005634">
    <property type="term" value="C:nucleus"/>
    <property type="evidence" value="ECO:0007669"/>
    <property type="project" value="UniProtKB-SubCell"/>
</dbReference>
<dbReference type="GO" id="GO:0030915">
    <property type="term" value="C:Smc5-Smc6 complex"/>
    <property type="evidence" value="ECO:0007669"/>
    <property type="project" value="UniProtKB-UniRule"/>
</dbReference>
<evidence type="ECO:0000256" key="4">
    <source>
        <dbReference type="ARBA" id="ARBA00023172"/>
    </source>
</evidence>
<comment type="caution">
    <text evidence="10">The sequence shown here is derived from an EMBL/GenBank/DDBJ whole genome shotgun (WGS) entry which is preliminary data.</text>
</comment>
<dbReference type="OrthoDB" id="361242at2759"/>
<dbReference type="PANTHER" id="PTHR16140">
    <property type="entry name" value="NON-STRUCTURAL MAINTENANCE OF CHROMOSOMES ELEMENT 4"/>
    <property type="match status" value="1"/>
</dbReference>
<feature type="domain" description="Non-structural maintenance of chromosome element 4 C-terminal" evidence="9">
    <location>
        <begin position="216"/>
        <end position="302"/>
    </location>
</feature>
<comment type="subunit">
    <text evidence="7">Component of the SMC5-SMC6 complex.</text>
</comment>
<gene>
    <name evidence="10" type="ORF">CKAN_00634100</name>
</gene>
<sequence>MTRIVKREPETSRSREEEPERGESTRESVTERRSLRSRYLTVKNLINDERDDISRAESDKFKSIFGEVESLHEFVQKPREQVADAEALLNIANTLVTSVKSHGNDEVMPSDFVSSLLSNFGQDGGHGNESSQALIAWADVGRTVSHVIKMVPGCRTMIGPMNNELKQRKSTIQRKRVKPTETAHPEEVDDIDAQQMTHTENMMTMFDILKKKQSARLENLVLNRTSFAQTVENMFALSFLVKDGRAEITVVDNGHHVVSPRNAPTARALLSGDVSYSHFVFRFDFKDWKLMADSVQIGNELMPHRTRLSPSDSQVSAPTTPIRKLCRNRGLVMQEQSVDNDPPEKRPARVAKRKGKQPII</sequence>
<dbReference type="EMBL" id="QPKB01000002">
    <property type="protein sequence ID" value="RWR77837.1"/>
    <property type="molecule type" value="Genomic_DNA"/>
</dbReference>
<evidence type="ECO:0000256" key="1">
    <source>
        <dbReference type="ARBA" id="ARBA00004123"/>
    </source>
</evidence>
<dbReference type="AlphaFoldDB" id="A0A443NH22"/>
<protein>
    <recommendedName>
        <fullName evidence="7">Non-structural maintenance of chromosomes element 4</fullName>
    </recommendedName>
</protein>
<proteinExistence type="inferred from homology"/>
<keyword evidence="6 7" id="KW-0539">Nucleus</keyword>
<keyword evidence="3 7" id="KW-0227">DNA damage</keyword>
<keyword evidence="11" id="KW-1185">Reference proteome</keyword>
<comment type="similarity">
    <text evidence="2 7">Belongs to the NSE4 family.</text>
</comment>
<evidence type="ECO:0000256" key="6">
    <source>
        <dbReference type="ARBA" id="ARBA00023242"/>
    </source>
</evidence>
<keyword evidence="4 7" id="KW-0233">DNA recombination</keyword>
<evidence type="ECO:0000313" key="11">
    <source>
        <dbReference type="Proteomes" id="UP000283530"/>
    </source>
</evidence>
<dbReference type="PANTHER" id="PTHR16140:SF0">
    <property type="entry name" value="NON-STRUCTURAL MAINTENANCE OF CHROMOSOMES ELEMENT 4"/>
    <property type="match status" value="1"/>
</dbReference>
<keyword evidence="5 7" id="KW-0234">DNA repair</keyword>
<comment type="subcellular location">
    <subcellularLocation>
        <location evidence="1 7">Nucleus</location>
    </subcellularLocation>
</comment>
<reference evidence="10 11" key="1">
    <citation type="journal article" date="2019" name="Nat. Plants">
        <title>Stout camphor tree genome fills gaps in understanding of flowering plant genome evolution.</title>
        <authorList>
            <person name="Chaw S.M."/>
            <person name="Liu Y.C."/>
            <person name="Wu Y.W."/>
            <person name="Wang H.Y."/>
            <person name="Lin C.I."/>
            <person name="Wu C.S."/>
            <person name="Ke H.M."/>
            <person name="Chang L.Y."/>
            <person name="Hsu C.Y."/>
            <person name="Yang H.T."/>
            <person name="Sudianto E."/>
            <person name="Hsu M.H."/>
            <person name="Wu K.P."/>
            <person name="Wang L.N."/>
            <person name="Leebens-Mack J.H."/>
            <person name="Tsai I.J."/>
        </authorList>
    </citation>
    <scope>NUCLEOTIDE SEQUENCE [LARGE SCALE GENOMIC DNA]</scope>
    <source>
        <strain evidence="11">cv. Chaw 1501</strain>
        <tissue evidence="10">Young leaves</tissue>
    </source>
</reference>